<gene>
    <name evidence="1" type="ORF">H3H32_11030</name>
</gene>
<organism evidence="1 2">
    <name type="scientific">Spirosoma foliorum</name>
    <dbReference type="NCBI Taxonomy" id="2710596"/>
    <lineage>
        <taxon>Bacteria</taxon>
        <taxon>Pseudomonadati</taxon>
        <taxon>Bacteroidota</taxon>
        <taxon>Cytophagia</taxon>
        <taxon>Cytophagales</taxon>
        <taxon>Cytophagaceae</taxon>
        <taxon>Spirosoma</taxon>
    </lineage>
</organism>
<evidence type="ECO:0000313" key="2">
    <source>
        <dbReference type="Proteomes" id="UP000515369"/>
    </source>
</evidence>
<sequence>MRHSSSESANTQLFKVAYGTYWDIVKNSLDECGWCYANDVPHLTDAYFEHNTGKDIQFEKSYPGAYKGYRWRPKELATNQTH</sequence>
<accession>A0A7G5H2N5</accession>
<dbReference type="RefSeq" id="WP_182462723.1">
    <property type="nucleotide sequence ID" value="NZ_CP059732.1"/>
</dbReference>
<dbReference type="KEGG" id="sfol:H3H32_11030"/>
<dbReference type="Proteomes" id="UP000515369">
    <property type="component" value="Chromosome"/>
</dbReference>
<dbReference type="AlphaFoldDB" id="A0A7G5H2N5"/>
<keyword evidence="2" id="KW-1185">Reference proteome</keyword>
<dbReference type="EMBL" id="CP059732">
    <property type="protein sequence ID" value="QMW05377.1"/>
    <property type="molecule type" value="Genomic_DNA"/>
</dbReference>
<evidence type="ECO:0000313" key="1">
    <source>
        <dbReference type="EMBL" id="QMW05377.1"/>
    </source>
</evidence>
<reference evidence="1 2" key="1">
    <citation type="submission" date="2020-07" db="EMBL/GenBank/DDBJ databases">
        <title>Spirosoma foliorum sp. nov., isolated from the leaves on the Nejang mountain Korea, Republic of.</title>
        <authorList>
            <person name="Ho H."/>
            <person name="Lee Y.-J."/>
            <person name="Nurcahyanto D.-A."/>
            <person name="Kim S.-G."/>
        </authorList>
    </citation>
    <scope>NUCLEOTIDE SEQUENCE [LARGE SCALE GENOMIC DNA]</scope>
    <source>
        <strain evidence="1 2">PL0136</strain>
    </source>
</reference>
<proteinExistence type="predicted"/>
<protein>
    <submittedName>
        <fullName evidence="1">Uncharacterized protein</fullName>
    </submittedName>
</protein>
<name>A0A7G5H2N5_9BACT</name>